<reference evidence="1" key="1">
    <citation type="submission" date="2023-04" db="EMBL/GenBank/DDBJ databases">
        <title>Draft Genome sequencing of Naganishia species isolated from polar environments using Oxford Nanopore Technology.</title>
        <authorList>
            <person name="Leo P."/>
            <person name="Venkateswaran K."/>
        </authorList>
    </citation>
    <scope>NUCLEOTIDE SEQUENCE</scope>
    <source>
        <strain evidence="1">MNA-CCFEE 5261</strain>
    </source>
</reference>
<evidence type="ECO:0000313" key="1">
    <source>
        <dbReference type="EMBL" id="KAJ9113268.1"/>
    </source>
</evidence>
<accession>A0ACC2WPD7</accession>
<gene>
    <name evidence="1" type="ORF">QFC19_000185</name>
</gene>
<organism evidence="1 2">
    <name type="scientific">Naganishia cerealis</name>
    <dbReference type="NCBI Taxonomy" id="610337"/>
    <lineage>
        <taxon>Eukaryota</taxon>
        <taxon>Fungi</taxon>
        <taxon>Dikarya</taxon>
        <taxon>Basidiomycota</taxon>
        <taxon>Agaricomycotina</taxon>
        <taxon>Tremellomycetes</taxon>
        <taxon>Filobasidiales</taxon>
        <taxon>Filobasidiaceae</taxon>
        <taxon>Naganishia</taxon>
    </lineage>
</organism>
<protein>
    <submittedName>
        <fullName evidence="1">Uncharacterized protein</fullName>
    </submittedName>
</protein>
<proteinExistence type="predicted"/>
<name>A0ACC2WPD7_9TREE</name>
<evidence type="ECO:0000313" key="2">
    <source>
        <dbReference type="Proteomes" id="UP001241377"/>
    </source>
</evidence>
<dbReference type="EMBL" id="JASBWR010000002">
    <property type="protein sequence ID" value="KAJ9113268.1"/>
    <property type="molecule type" value="Genomic_DNA"/>
</dbReference>
<comment type="caution">
    <text evidence="1">The sequence shown here is derived from an EMBL/GenBank/DDBJ whole genome shotgun (WGS) entry which is preliminary data.</text>
</comment>
<dbReference type="Proteomes" id="UP001241377">
    <property type="component" value="Unassembled WGS sequence"/>
</dbReference>
<sequence>MSIPDLDANFYSGPILKHVANIRQSVLVPHSMSSSSIHHSLENEKTSYMKNSPSMKALESMLANKKKPKNGEEINEAIVEEPSELNEQNQPNEPNESNKMNELNEQNEPHDVRVHKPKLDKIQEKAPLVSHSTPSLHGGESSSVQSFQTATSVDMSPSKNTSKSARTDGTGSSTYDETPELIQPAQFHTIKQTTKDFSPSIRVISAFQERRESAYSDHDETLIEAEQKEAPSLSQPASRLMIPDDILDSESKSKTILATMAAKPTEPKKLTEPKPSEQKPELEAMHPADANPRKLTASATLPQLAQNPPQDFPTHTRSNSSFSLSFNKNKDQPPIPGRQRRSSTFSDLTSKFINSKPEEEKTKAKPKPTTSRPEPTKKKFSFRALFKKKEPATIPTSASSPALAKPNPGSQSSGKNMFKKSKSTDTLSHLDEQNVAREQLRRRNTEETKTNVSAPAAPVKKLTDISNIKQPQNINQLQLSEMNKPQFFNPPPKQGLIREVSDYDLNDTYANSEPEDEYDRHNLSSDPATPYNPGRFDQEMKLDAGFGSPFQVEYKSPQQVEDEAKKEHQLNEVNDSKESTEPVEANDLDPNDPSDQLLGEALFPKSLSAQEVQSIVSLERSRSIRSVRSKHNSFANYNGSDDNIIQYTGAISVPNSGMTRSESILKRAKEQHLSTPSPKKAKSPSLTPEGTSDLNNFIEFSDYIDFDKLDFQLSPSRNSSYQPSPTPPAAETPVRQASPQASPRQVSHQASLQASPIIISSSASVESLAEIPKPVSVVVTPAEPEPEPAPKQLKPAAIVVSDHVEEEYNGPLTPNLETIDSFKLPSPTALPEEVAVVPRTNDKPSGARPISMSFRGLRGPNFGEKLTMHEVRSSESHQLFNISFGDDSNESGVGDGFGGSSDELELELELELENDKENIPLVLAVPPKPLFIHKKISLWGTTDSQSSPSSMNSFITRTFKRSPKVNNAVPQSPAGVRFSSRIILYDTYNGDDYDRHPDTATCNQLTPALAQMIKEELNQVKSEMEVHEDLRCYTHFF</sequence>
<keyword evidence="2" id="KW-1185">Reference proteome</keyword>